<reference evidence="2" key="1">
    <citation type="submission" date="2023-06" db="EMBL/GenBank/DDBJ databases">
        <authorList>
            <person name="Kurt Z."/>
        </authorList>
    </citation>
    <scope>NUCLEOTIDE SEQUENCE</scope>
</reference>
<evidence type="ECO:0000259" key="1">
    <source>
        <dbReference type="PROSITE" id="PS50222"/>
    </source>
</evidence>
<dbReference type="PROSITE" id="PS50222">
    <property type="entry name" value="EF_HAND_2"/>
    <property type="match status" value="1"/>
</dbReference>
<sequence length="160" mass="17824">MSKVNLTALTDMFNIFNSIDKSKSGKISVSQLSTYLKQINKGMQIEDVKSMLGLLDSNSDGKFNLQQFTTFRYVIDNAKPEEMSSILFHASDTIVAKQIATKELKVILDRLNIAAVEETEKTEVAKNNKSTKTVNDQVKDKIVAIVADKSEITQDESAEE</sequence>
<dbReference type="GO" id="GO:0005509">
    <property type="term" value="F:calcium ion binding"/>
    <property type="evidence" value="ECO:0007669"/>
    <property type="project" value="InterPro"/>
</dbReference>
<dbReference type="EMBL" id="CAXDID020000622">
    <property type="protein sequence ID" value="CAL6106946.1"/>
    <property type="molecule type" value="Genomic_DNA"/>
</dbReference>
<feature type="domain" description="EF-hand" evidence="1">
    <location>
        <begin position="7"/>
        <end position="42"/>
    </location>
</feature>
<dbReference type="Gene3D" id="1.10.238.10">
    <property type="entry name" value="EF-hand"/>
    <property type="match status" value="1"/>
</dbReference>
<evidence type="ECO:0000313" key="3">
    <source>
        <dbReference type="EMBL" id="CAL6106946.1"/>
    </source>
</evidence>
<gene>
    <name evidence="2" type="ORF">HINF_LOCUS11871</name>
    <name evidence="3" type="ORF">HINF_LOCUS74109</name>
</gene>
<dbReference type="EMBL" id="CATOUU010000308">
    <property type="protein sequence ID" value="CAI9924226.1"/>
    <property type="molecule type" value="Genomic_DNA"/>
</dbReference>
<dbReference type="InterPro" id="IPR002048">
    <property type="entry name" value="EF_hand_dom"/>
</dbReference>
<dbReference type="Pfam" id="PF13499">
    <property type="entry name" value="EF-hand_7"/>
    <property type="match status" value="1"/>
</dbReference>
<evidence type="ECO:0000313" key="4">
    <source>
        <dbReference type="Proteomes" id="UP001642409"/>
    </source>
</evidence>
<proteinExistence type="predicted"/>
<comment type="caution">
    <text evidence="2">The sequence shown here is derived from an EMBL/GenBank/DDBJ whole genome shotgun (WGS) entry which is preliminary data.</text>
</comment>
<accession>A0AA86NRP7</accession>
<dbReference type="CDD" id="cd00051">
    <property type="entry name" value="EFh"/>
    <property type="match status" value="1"/>
</dbReference>
<protein>
    <submittedName>
        <fullName evidence="2">EF hand domain-containing protein</fullName>
    </submittedName>
    <submittedName>
        <fullName evidence="3">EF_hand domain-containing protein</fullName>
    </submittedName>
</protein>
<reference evidence="3 4" key="2">
    <citation type="submission" date="2024-07" db="EMBL/GenBank/DDBJ databases">
        <authorList>
            <person name="Akdeniz Z."/>
        </authorList>
    </citation>
    <scope>NUCLEOTIDE SEQUENCE [LARGE SCALE GENOMIC DNA]</scope>
</reference>
<name>A0AA86NRP7_9EUKA</name>
<dbReference type="AlphaFoldDB" id="A0AA86NRP7"/>
<dbReference type="InterPro" id="IPR011992">
    <property type="entry name" value="EF-hand-dom_pair"/>
</dbReference>
<keyword evidence="4" id="KW-1185">Reference proteome</keyword>
<dbReference type="Proteomes" id="UP001642409">
    <property type="component" value="Unassembled WGS sequence"/>
</dbReference>
<evidence type="ECO:0000313" key="2">
    <source>
        <dbReference type="EMBL" id="CAI9924226.1"/>
    </source>
</evidence>
<organism evidence="2">
    <name type="scientific">Hexamita inflata</name>
    <dbReference type="NCBI Taxonomy" id="28002"/>
    <lineage>
        <taxon>Eukaryota</taxon>
        <taxon>Metamonada</taxon>
        <taxon>Diplomonadida</taxon>
        <taxon>Hexamitidae</taxon>
        <taxon>Hexamitinae</taxon>
        <taxon>Hexamita</taxon>
    </lineage>
</organism>
<dbReference type="SUPFAM" id="SSF47473">
    <property type="entry name" value="EF-hand"/>
    <property type="match status" value="1"/>
</dbReference>